<sequence>MTRNKIDQAKLDAVSQHLREMFQAVESMPIPDRLMSVIDQLDDGDDEAAPAPLRMANRRATSG</sequence>
<reference evidence="4" key="1">
    <citation type="journal article" date="2019" name="Int. J. Syst. Evol. Microbiol.">
        <title>The Global Catalogue of Microorganisms (GCM) 10K type strain sequencing project: providing services to taxonomists for standard genome sequencing and annotation.</title>
        <authorList>
            <consortium name="The Broad Institute Genomics Platform"/>
            <consortium name="The Broad Institute Genome Sequencing Center for Infectious Disease"/>
            <person name="Wu L."/>
            <person name="Ma J."/>
        </authorList>
    </citation>
    <scope>NUCLEOTIDE SEQUENCE [LARGE SCALE GENOMIC DNA]</scope>
    <source>
        <strain evidence="4">DFY28</strain>
    </source>
</reference>
<feature type="domain" description="Anti-sigma factor NepR" evidence="2">
    <location>
        <begin position="13"/>
        <end position="44"/>
    </location>
</feature>
<proteinExistence type="predicted"/>
<dbReference type="Pfam" id="PF18557">
    <property type="entry name" value="NepR"/>
    <property type="match status" value="1"/>
</dbReference>
<dbReference type="Proteomes" id="UP001597237">
    <property type="component" value="Unassembled WGS sequence"/>
</dbReference>
<evidence type="ECO:0000313" key="4">
    <source>
        <dbReference type="Proteomes" id="UP001597237"/>
    </source>
</evidence>
<protein>
    <submittedName>
        <fullName evidence="3">NepR family anti-sigma factor</fullName>
    </submittedName>
</protein>
<comment type="caution">
    <text evidence="3">The sequence shown here is derived from an EMBL/GenBank/DDBJ whole genome shotgun (WGS) entry which is preliminary data.</text>
</comment>
<feature type="region of interest" description="Disordered" evidence="1">
    <location>
        <begin position="43"/>
        <end position="63"/>
    </location>
</feature>
<evidence type="ECO:0000313" key="3">
    <source>
        <dbReference type="EMBL" id="MFD1784722.1"/>
    </source>
</evidence>
<keyword evidence="4" id="KW-1185">Reference proteome</keyword>
<organism evidence="3 4">
    <name type="scientific">Phenylobacterium terrae</name>
    <dbReference type="NCBI Taxonomy" id="2665495"/>
    <lineage>
        <taxon>Bacteria</taxon>
        <taxon>Pseudomonadati</taxon>
        <taxon>Pseudomonadota</taxon>
        <taxon>Alphaproteobacteria</taxon>
        <taxon>Caulobacterales</taxon>
        <taxon>Caulobacteraceae</taxon>
        <taxon>Phenylobacterium</taxon>
    </lineage>
</organism>
<dbReference type="RefSeq" id="WP_377280861.1">
    <property type="nucleotide sequence ID" value="NZ_JBHRSI010000002.1"/>
</dbReference>
<dbReference type="EMBL" id="JBHUEY010000006">
    <property type="protein sequence ID" value="MFD1784722.1"/>
    <property type="molecule type" value="Genomic_DNA"/>
</dbReference>
<name>A0ABW4N3N6_9CAUL</name>
<evidence type="ECO:0000256" key="1">
    <source>
        <dbReference type="SAM" id="MobiDB-lite"/>
    </source>
</evidence>
<evidence type="ECO:0000259" key="2">
    <source>
        <dbReference type="Pfam" id="PF18557"/>
    </source>
</evidence>
<dbReference type="InterPro" id="IPR041649">
    <property type="entry name" value="NepR"/>
</dbReference>
<gene>
    <name evidence="3" type="ORF">ACFSC0_15065</name>
</gene>
<accession>A0ABW4N3N6</accession>